<name>A0A815WCD3_9BILA</name>
<accession>A0A815WCD3</accession>
<evidence type="ECO:0000313" key="5">
    <source>
        <dbReference type="EMBL" id="CAF2171331.1"/>
    </source>
</evidence>
<dbReference type="Proteomes" id="UP000663855">
    <property type="component" value="Unassembled WGS sequence"/>
</dbReference>
<evidence type="ECO:0000313" key="3">
    <source>
        <dbReference type="EMBL" id="CAF1105075.1"/>
    </source>
</evidence>
<keyword evidence="1 2" id="KW-0175">Coiled coil</keyword>
<dbReference type="AlphaFoldDB" id="A0A815WCD3"/>
<dbReference type="InterPro" id="IPR043450">
    <property type="entry name" value="CCDC89-like"/>
</dbReference>
<protein>
    <recommendedName>
        <fullName evidence="7">Coiled-coil domain-containing protein 89</fullName>
    </recommendedName>
</protein>
<feature type="coiled-coil region" evidence="2">
    <location>
        <begin position="52"/>
        <end position="285"/>
    </location>
</feature>
<evidence type="ECO:0008006" key="7">
    <source>
        <dbReference type="Google" id="ProtNLM"/>
    </source>
</evidence>
<reference evidence="4" key="1">
    <citation type="submission" date="2021-02" db="EMBL/GenBank/DDBJ databases">
        <authorList>
            <person name="Nowell W R."/>
        </authorList>
    </citation>
    <scope>NUCLEOTIDE SEQUENCE</scope>
</reference>
<evidence type="ECO:0000256" key="2">
    <source>
        <dbReference type="SAM" id="Coils"/>
    </source>
</evidence>
<organism evidence="4 6">
    <name type="scientific">Rotaria magnacalcarata</name>
    <dbReference type="NCBI Taxonomy" id="392030"/>
    <lineage>
        <taxon>Eukaryota</taxon>
        <taxon>Metazoa</taxon>
        <taxon>Spiralia</taxon>
        <taxon>Gnathifera</taxon>
        <taxon>Rotifera</taxon>
        <taxon>Eurotatoria</taxon>
        <taxon>Bdelloidea</taxon>
        <taxon>Philodinida</taxon>
        <taxon>Philodinidae</taxon>
        <taxon>Rotaria</taxon>
    </lineage>
</organism>
<dbReference type="EMBL" id="CAJNOW010008623">
    <property type="protein sequence ID" value="CAF1541413.1"/>
    <property type="molecule type" value="Genomic_DNA"/>
</dbReference>
<comment type="caution">
    <text evidence="4">The sequence shown here is derived from an EMBL/GenBank/DDBJ whole genome shotgun (WGS) entry which is preliminary data.</text>
</comment>
<dbReference type="OrthoDB" id="10020070at2759"/>
<proteinExistence type="predicted"/>
<evidence type="ECO:0000313" key="4">
    <source>
        <dbReference type="EMBL" id="CAF1541413.1"/>
    </source>
</evidence>
<gene>
    <name evidence="3" type="ORF">CJN711_LOCUS7344</name>
    <name evidence="4" type="ORF">KQP761_LOCUS16990</name>
    <name evidence="5" type="ORF">MBJ925_LOCUS33831</name>
</gene>
<dbReference type="SUPFAM" id="SSF57997">
    <property type="entry name" value="Tropomyosin"/>
    <property type="match status" value="1"/>
</dbReference>
<sequence length="316" mass="38185">MADDQTDEILSRLRGISSDEKSEIGKMKCRIDDQARLIMMLKKRNDEYILANMALDKHSIELERQIEDLRDQLEEDERMKYKIEELRQTIEQLKTSNAQWELKEQEFNKRFLFQNDKYENVQQELLSFKNKIQTLEKLLEESYENIDRLKNDSKKQLNQKENLIDNQTIQMNQLQTQRKNLEQIVEEKEKTIQQIEQRHLIDLDQLKSNKTSLEKQIKQLEQRLQEYLTNEEKLRQKLTKTEHLLNEANQRFINEEERVNCDVRVEKLQLKLIESQQKIENIEQEFLGYKNYTTTLLNKEKHLNERLQQLISGKTS</sequence>
<dbReference type="PANTHER" id="PTHR34768:SF2">
    <property type="entry name" value="COILED-COIL DOMAIN CONTAINING 89"/>
    <property type="match status" value="1"/>
</dbReference>
<dbReference type="PANTHER" id="PTHR34768">
    <property type="entry name" value="COILED-COIL DOMAIN-CONTAINING PROTEIN 89"/>
    <property type="match status" value="1"/>
</dbReference>
<dbReference type="Proteomes" id="UP000663824">
    <property type="component" value="Unassembled WGS sequence"/>
</dbReference>
<dbReference type="EMBL" id="CAJNOV010002505">
    <property type="protein sequence ID" value="CAF1105075.1"/>
    <property type="molecule type" value="Genomic_DNA"/>
</dbReference>
<dbReference type="EMBL" id="CAJNRE010018623">
    <property type="protein sequence ID" value="CAF2171331.1"/>
    <property type="molecule type" value="Genomic_DNA"/>
</dbReference>
<evidence type="ECO:0000256" key="1">
    <source>
        <dbReference type="ARBA" id="ARBA00023054"/>
    </source>
</evidence>
<dbReference type="Proteomes" id="UP000663834">
    <property type="component" value="Unassembled WGS sequence"/>
</dbReference>
<evidence type="ECO:0000313" key="6">
    <source>
        <dbReference type="Proteomes" id="UP000663834"/>
    </source>
</evidence>